<protein>
    <submittedName>
        <fullName evidence="1">Uncharacterized protein</fullName>
    </submittedName>
</protein>
<name>A0A0M2V3P6_9GAMM</name>
<proteinExistence type="predicted"/>
<evidence type="ECO:0000313" key="1">
    <source>
        <dbReference type="EMBL" id="KKO43783.1"/>
    </source>
</evidence>
<evidence type="ECO:0000313" key="2">
    <source>
        <dbReference type="Proteomes" id="UP000034228"/>
    </source>
</evidence>
<dbReference type="EMBL" id="LAHO01000035">
    <property type="protein sequence ID" value="KKO43783.1"/>
    <property type="molecule type" value="Genomic_DNA"/>
</dbReference>
<keyword evidence="2" id="KW-1185">Reference proteome</keyword>
<dbReference type="Proteomes" id="UP000034228">
    <property type="component" value="Unassembled WGS sequence"/>
</dbReference>
<reference evidence="1 2" key="1">
    <citation type="submission" date="2015-03" db="EMBL/GenBank/DDBJ databases">
        <title>Draft genome sequences of two protease-producing strains of Arsukibacterium isolated from two cold and alkaline environments.</title>
        <authorList>
            <person name="Lylloff J.E."/>
            <person name="Skov L.B."/>
            <person name="Jepsen M."/>
            <person name="Hallin P.F."/>
            <person name="Sorensen S.J."/>
            <person name="Stougaard P."/>
            <person name="Glaring M.A."/>
        </authorList>
    </citation>
    <scope>NUCLEOTIDE SEQUENCE [LARGE SCALE GENOMIC DNA]</scope>
    <source>
        <strain evidence="1 2">GCM72</strain>
    </source>
</reference>
<comment type="caution">
    <text evidence="1">The sequence shown here is derived from an EMBL/GenBank/DDBJ whole genome shotgun (WGS) entry which is preliminary data.</text>
</comment>
<sequence>MKVLRKSESMAVNDEIEREAATTLGYMIFEYSRLDMELGLFLVWSDDGKKLDSLTKRLNDSNFHKRLLLLEKLVQEKYAGTTTADIYTSWLSDAHLARSIRNQLFHGRWGFIPRQQQVANVIGLPTSSEQKETRYSISQLQDLLFKMQDLRSRLSELRQSYPV</sequence>
<gene>
    <name evidence="1" type="ORF">WG68_18905</name>
</gene>
<dbReference type="STRING" id="336831.WG68_18905"/>
<accession>A0A0M2V3P6</accession>
<dbReference type="AlphaFoldDB" id="A0A0M2V3P6"/>
<organism evidence="1 2">
    <name type="scientific">Arsukibacterium ikkense</name>
    <dbReference type="NCBI Taxonomy" id="336831"/>
    <lineage>
        <taxon>Bacteria</taxon>
        <taxon>Pseudomonadati</taxon>
        <taxon>Pseudomonadota</taxon>
        <taxon>Gammaproteobacteria</taxon>
        <taxon>Chromatiales</taxon>
        <taxon>Chromatiaceae</taxon>
        <taxon>Arsukibacterium</taxon>
    </lineage>
</organism>